<dbReference type="GO" id="GO:0047369">
    <property type="term" value="F:succinate-hydroxymethylglutarate CoA-transferase activity"/>
    <property type="evidence" value="ECO:0007669"/>
    <property type="project" value="TreeGrafter"/>
</dbReference>
<feature type="compositionally biased region" description="Basic and acidic residues" evidence="3">
    <location>
        <begin position="115"/>
        <end position="133"/>
    </location>
</feature>
<dbReference type="STRING" id="1391915.U7PKM6"/>
<comment type="similarity">
    <text evidence="1">Belongs to the CoA-transferase III family.</text>
</comment>
<dbReference type="OrthoDB" id="5863171at2759"/>
<evidence type="ECO:0000256" key="3">
    <source>
        <dbReference type="SAM" id="MobiDB-lite"/>
    </source>
</evidence>
<evidence type="ECO:0000256" key="1">
    <source>
        <dbReference type="ARBA" id="ARBA00008383"/>
    </source>
</evidence>
<dbReference type="Proteomes" id="UP000018087">
    <property type="component" value="Unassembled WGS sequence"/>
</dbReference>
<gene>
    <name evidence="4" type="ORF">HMPREF1624_08167</name>
</gene>
<dbReference type="InterPro" id="IPR023606">
    <property type="entry name" value="CoA-Trfase_III_dom_1_sf"/>
</dbReference>
<dbReference type="InterPro" id="IPR044855">
    <property type="entry name" value="CoA-Trfase_III_dom3_sf"/>
</dbReference>
<evidence type="ECO:0000256" key="2">
    <source>
        <dbReference type="ARBA" id="ARBA00022679"/>
    </source>
</evidence>
<evidence type="ECO:0000313" key="5">
    <source>
        <dbReference type="Proteomes" id="UP000018087"/>
    </source>
</evidence>
<dbReference type="eggNOG" id="KOG3957">
    <property type="taxonomic scope" value="Eukaryota"/>
</dbReference>
<feature type="region of interest" description="Disordered" evidence="3">
    <location>
        <begin position="108"/>
        <end position="141"/>
    </location>
</feature>
<protein>
    <submittedName>
        <fullName evidence="4">Uncharacterized protein</fullName>
    </submittedName>
</protein>
<dbReference type="Gene3D" id="3.30.1540.10">
    <property type="entry name" value="formyl-coa transferase, domain 3"/>
    <property type="match status" value="1"/>
</dbReference>
<dbReference type="SUPFAM" id="SSF89796">
    <property type="entry name" value="CoA-transferase family III (CaiB/BaiF)"/>
    <property type="match status" value="1"/>
</dbReference>
<reference evidence="5" key="1">
    <citation type="journal article" date="2014" name="Genome Announc.">
        <title>Genome sequence of the pathogenic fungus Sporothrix schenckii (ATCC 58251).</title>
        <authorList>
            <person name="Cuomo C.A."/>
            <person name="Rodriguez-Del Valle N."/>
            <person name="Perez-Sanchez L."/>
            <person name="Abouelleil A."/>
            <person name="Goldberg J."/>
            <person name="Young S."/>
            <person name="Zeng Q."/>
            <person name="Birren B.W."/>
        </authorList>
    </citation>
    <scope>NUCLEOTIDE SEQUENCE [LARGE SCALE GENOMIC DNA]</scope>
    <source>
        <strain evidence="5">ATCC 58251 / de Perez 2211183</strain>
    </source>
</reference>
<dbReference type="Pfam" id="PF02515">
    <property type="entry name" value="CoA_transf_3"/>
    <property type="match status" value="1"/>
</dbReference>
<proteinExistence type="inferred from homology"/>
<keyword evidence="2" id="KW-0808">Transferase</keyword>
<dbReference type="InterPro" id="IPR050483">
    <property type="entry name" value="CoA-transferase_III_domain"/>
</dbReference>
<dbReference type="Gene3D" id="3.40.50.10540">
    <property type="entry name" value="Crotonobetainyl-coa:carnitine coa-transferase, domain 1"/>
    <property type="match status" value="1"/>
</dbReference>
<sequence>MVLGFGCCELIFSVLSVKIDEPAAHYRAGCARIHSALQQATQPPGLSSRRWIEYDEKTLLENLPRQALNQDGGLNVRKRRRLLGQGRRSTLNDKVYVDPAVQSPVKVIQPVARDGAGRRRGDHSGGRSDDSRSPQRSNESWVEIRKKANPDCLVLYMDAPAPVAAAATAADADADANFGLGYRALKAVNLSVILASISEYVPQIHDSRAGCDVIGAAKRGLLHITGEPYSVPTMPGVGLVGKCTGSYLHGAILSALRQWDVTGSRFGGIGQHVDTSLLERTFSIMAIVYIPRPNLEKEAHRWGIGHPKLVPYASFPTKDTSFVIGAVNDRPFETTVKES</sequence>
<name>U7PKM6_SPOS1</name>
<accession>U7PKM6</accession>
<dbReference type="PANTHER" id="PTHR48207">
    <property type="entry name" value="SUCCINATE--HYDROXYMETHYLGLUTARATE COA-TRANSFERASE"/>
    <property type="match status" value="1"/>
</dbReference>
<dbReference type="PANTHER" id="PTHR48207:SF3">
    <property type="entry name" value="SUCCINATE--HYDROXYMETHYLGLUTARATE COA-TRANSFERASE"/>
    <property type="match status" value="1"/>
</dbReference>
<dbReference type="EMBL" id="KI440854">
    <property type="protein sequence ID" value="ERS95289.1"/>
    <property type="molecule type" value="Genomic_DNA"/>
</dbReference>
<keyword evidence="5" id="KW-1185">Reference proteome</keyword>
<dbReference type="AlphaFoldDB" id="U7PKM6"/>
<dbReference type="InterPro" id="IPR003673">
    <property type="entry name" value="CoA-Trfase_fam_III"/>
</dbReference>
<dbReference type="GO" id="GO:0005739">
    <property type="term" value="C:mitochondrion"/>
    <property type="evidence" value="ECO:0007669"/>
    <property type="project" value="TreeGrafter"/>
</dbReference>
<organism evidence="4 5">
    <name type="scientific">Sporothrix schenckii (strain ATCC 58251 / de Perez 2211183)</name>
    <name type="common">Rose-picker's disease fungus</name>
    <dbReference type="NCBI Taxonomy" id="1391915"/>
    <lineage>
        <taxon>Eukaryota</taxon>
        <taxon>Fungi</taxon>
        <taxon>Dikarya</taxon>
        <taxon>Ascomycota</taxon>
        <taxon>Pezizomycotina</taxon>
        <taxon>Sordariomycetes</taxon>
        <taxon>Sordariomycetidae</taxon>
        <taxon>Ophiostomatales</taxon>
        <taxon>Ophiostomataceae</taxon>
        <taxon>Sporothrix</taxon>
    </lineage>
</organism>
<evidence type="ECO:0000313" key="4">
    <source>
        <dbReference type="EMBL" id="ERS95289.1"/>
    </source>
</evidence>
<dbReference type="HOGENOM" id="CLU_819333_0_0_1"/>